<accession>A0ABQ6JNL4</accession>
<feature type="domain" description="ERAP1-like C-terminal" evidence="1">
    <location>
        <begin position="13"/>
        <end position="163"/>
    </location>
</feature>
<keyword evidence="3" id="KW-1185">Reference proteome</keyword>
<protein>
    <recommendedName>
        <fullName evidence="1">ERAP1-like C-terminal domain-containing protein</fullName>
    </recommendedName>
</protein>
<reference evidence="3" key="1">
    <citation type="journal article" date="2019" name="Int. J. Syst. Evol. Microbiol.">
        <title>The Global Catalogue of Microorganisms (GCM) 10K type strain sequencing project: providing services to taxonomists for standard genome sequencing and annotation.</title>
        <authorList>
            <consortium name="The Broad Institute Genomics Platform"/>
            <consortium name="The Broad Institute Genome Sequencing Center for Infectious Disease"/>
            <person name="Wu L."/>
            <person name="Ma J."/>
        </authorList>
    </citation>
    <scope>NUCLEOTIDE SEQUENCE [LARGE SCALE GENOMIC DNA]</scope>
    <source>
        <strain evidence="3">NBRC 108730</strain>
    </source>
</reference>
<organism evidence="2 3">
    <name type="scientific">Angustibacter aerolatus</name>
    <dbReference type="NCBI Taxonomy" id="1162965"/>
    <lineage>
        <taxon>Bacteria</taxon>
        <taxon>Bacillati</taxon>
        <taxon>Actinomycetota</taxon>
        <taxon>Actinomycetes</taxon>
        <taxon>Kineosporiales</taxon>
        <taxon>Kineosporiaceae</taxon>
    </lineage>
</organism>
<evidence type="ECO:0000313" key="3">
    <source>
        <dbReference type="Proteomes" id="UP001157017"/>
    </source>
</evidence>
<proteinExistence type="predicted"/>
<name>A0ABQ6JNL4_9ACTN</name>
<dbReference type="EMBL" id="BSUZ01000001">
    <property type="protein sequence ID" value="GMA88968.1"/>
    <property type="molecule type" value="Genomic_DNA"/>
</dbReference>
<sequence length="214" mass="22527">MATTCLDLLRGDGAGDPAVRTSLLRAAARTAGPDQAPEVASLAGDVPDLRWRLLTRAAAVGASDDEGVAEAERAIAALLADDPDPDAVWRATAVRAARPTAEAKAEAWAALAERREVPQPALPAVAQAFWTPGQDELVRDYPQRYLDLLPEWGSLGMLQSMVLALGLFPRVGVGADFPDRASTAAVGAGVSPIVSTAVRGEADRLQRMLRARDL</sequence>
<dbReference type="Proteomes" id="UP001157017">
    <property type="component" value="Unassembled WGS sequence"/>
</dbReference>
<evidence type="ECO:0000259" key="1">
    <source>
        <dbReference type="Pfam" id="PF11838"/>
    </source>
</evidence>
<dbReference type="InterPro" id="IPR024571">
    <property type="entry name" value="ERAP1-like_C_dom"/>
</dbReference>
<dbReference type="Pfam" id="PF11838">
    <property type="entry name" value="ERAP1_C"/>
    <property type="match status" value="1"/>
</dbReference>
<gene>
    <name evidence="2" type="ORF">GCM10025868_42180</name>
</gene>
<evidence type="ECO:0000313" key="2">
    <source>
        <dbReference type="EMBL" id="GMA88968.1"/>
    </source>
</evidence>
<comment type="caution">
    <text evidence="2">The sequence shown here is derived from an EMBL/GenBank/DDBJ whole genome shotgun (WGS) entry which is preliminary data.</text>
</comment>